<reference evidence="2" key="1">
    <citation type="journal article" date="2019" name="Sci. Rep.">
        <title>Draft genome of Tanacetum cinerariifolium, the natural source of mosquito coil.</title>
        <authorList>
            <person name="Yamashiro T."/>
            <person name="Shiraishi A."/>
            <person name="Satake H."/>
            <person name="Nakayama K."/>
        </authorList>
    </citation>
    <scope>NUCLEOTIDE SEQUENCE</scope>
</reference>
<dbReference type="PANTHER" id="PTHR37610">
    <property type="entry name" value="CCHC-TYPE DOMAIN-CONTAINING PROTEIN"/>
    <property type="match status" value="1"/>
</dbReference>
<feature type="domain" description="Reverse transcriptase Ty1/copia-type" evidence="1">
    <location>
        <begin position="447"/>
        <end position="520"/>
    </location>
</feature>
<proteinExistence type="predicted"/>
<evidence type="ECO:0000259" key="1">
    <source>
        <dbReference type="Pfam" id="PF07727"/>
    </source>
</evidence>
<protein>
    <submittedName>
        <fullName evidence="2">Ribonuclease H-like domain-containing protein</fullName>
    </submittedName>
</protein>
<name>A0A699HMN2_TANCI</name>
<dbReference type="AlphaFoldDB" id="A0A699HMN2"/>
<organism evidence="2">
    <name type="scientific">Tanacetum cinerariifolium</name>
    <name type="common">Dalmatian daisy</name>
    <name type="synonym">Chrysanthemum cinerariifolium</name>
    <dbReference type="NCBI Taxonomy" id="118510"/>
    <lineage>
        <taxon>Eukaryota</taxon>
        <taxon>Viridiplantae</taxon>
        <taxon>Streptophyta</taxon>
        <taxon>Embryophyta</taxon>
        <taxon>Tracheophyta</taxon>
        <taxon>Spermatophyta</taxon>
        <taxon>Magnoliopsida</taxon>
        <taxon>eudicotyledons</taxon>
        <taxon>Gunneridae</taxon>
        <taxon>Pentapetalae</taxon>
        <taxon>asterids</taxon>
        <taxon>campanulids</taxon>
        <taxon>Asterales</taxon>
        <taxon>Asteraceae</taxon>
        <taxon>Asteroideae</taxon>
        <taxon>Anthemideae</taxon>
        <taxon>Anthemidinae</taxon>
        <taxon>Tanacetum</taxon>
    </lineage>
</organism>
<comment type="caution">
    <text evidence="2">The sequence shown here is derived from an EMBL/GenBank/DDBJ whole genome shotgun (WGS) entry which is preliminary data.</text>
</comment>
<evidence type="ECO:0000313" key="2">
    <source>
        <dbReference type="EMBL" id="GEY26131.1"/>
    </source>
</evidence>
<accession>A0A699HMN2</accession>
<dbReference type="PANTHER" id="PTHR37610:SF86">
    <property type="entry name" value="RETROTRANSPOSON COPIA-LIKE N-TERMINAL DOMAIN-CONTAINING PROTEIN"/>
    <property type="match status" value="1"/>
</dbReference>
<dbReference type="Pfam" id="PF07727">
    <property type="entry name" value="RVT_2"/>
    <property type="match status" value="1"/>
</dbReference>
<gene>
    <name evidence="2" type="ORF">Tci_398105</name>
</gene>
<dbReference type="EMBL" id="BKCJ010164160">
    <property type="protein sequence ID" value="GEY26131.1"/>
    <property type="molecule type" value="Genomic_DNA"/>
</dbReference>
<dbReference type="InterPro" id="IPR013103">
    <property type="entry name" value="RVT_2"/>
</dbReference>
<sequence>MVGDNDNSNKDGDKFIGTSSEFNLTFGDSLYLHPNDTGGSPIVTIKLTGTIYYKMWIISMTFALRNHNKLGVVFAKSAYELWNDLKDTCDKVDGSDVFNLHKNINSLNQNAIRSNIRTRDPLPLVKVAFVIVSGEESHRNINSDVTTKPNATAFATKTFDKKIFNMNNKGQAQTLITIIENFSSNFRPVTSNNSIIDSHSNNANSSPVSNSYVSLYNKQLARLMNLSNDNGVSTANADMSRSKSTYDCFCKKNLVNVIVISNIGLTVGHPNGTQALITKIGDLKINNDITLYDVLVVPEYTVGLLSAHKLSRDRKVFSNDDGTELSPDNQGNDDSEATAMDEINNTHLEGKFNTVRRSYRQTKLPTSLNDFVIEGKVKFGVKKVVSYANLNHENYCFAFSLDKSIEPTCYEEAILDNNWIDAMNAEIEALNKNHTWDITNLPANRKAIGFNQKEGIDFDEMFSPVDKMSTVRCVISLSVNNWPLFQFDVNNAFLYEDLDEGIYMTIPQGFVNKDNKTKVFVKSLWT</sequence>